<dbReference type="AlphaFoldDB" id="G8LT64"/>
<organism evidence="1 2">
    <name type="scientific">Acetivibrio clariflavus (strain DSM 19732 / NBRC 101661 / EBR45)</name>
    <name type="common">Clostridium clariflavum</name>
    <dbReference type="NCBI Taxonomy" id="720554"/>
    <lineage>
        <taxon>Bacteria</taxon>
        <taxon>Bacillati</taxon>
        <taxon>Bacillota</taxon>
        <taxon>Clostridia</taxon>
        <taxon>Eubacteriales</taxon>
        <taxon>Oscillospiraceae</taxon>
        <taxon>Acetivibrio</taxon>
    </lineage>
</organism>
<name>G8LT64_ACECE</name>
<evidence type="ECO:0000313" key="2">
    <source>
        <dbReference type="Proteomes" id="UP000005435"/>
    </source>
</evidence>
<protein>
    <submittedName>
        <fullName evidence="1">Uncharacterized protein</fullName>
    </submittedName>
</protein>
<evidence type="ECO:0000313" key="1">
    <source>
        <dbReference type="EMBL" id="AEV67268.1"/>
    </source>
</evidence>
<dbReference type="HOGENOM" id="CLU_2354773_0_0_9"/>
<reference evidence="1 2" key="2">
    <citation type="journal article" date="2012" name="Stand. Genomic Sci.">
        <title>Complete Genome Sequence of Clostridium clariflavum DSM 19732.</title>
        <authorList>
            <person name="Izquierdo J.A."/>
            <person name="Goodwin L."/>
            <person name="Davenport K.W."/>
            <person name="Teshima H."/>
            <person name="Bruce D."/>
            <person name="Detter C."/>
            <person name="Tapia R."/>
            <person name="Han S."/>
            <person name="Land M."/>
            <person name="Hauser L."/>
            <person name="Jeffries C.D."/>
            <person name="Han J."/>
            <person name="Pitluck S."/>
            <person name="Nolan M."/>
            <person name="Chen A."/>
            <person name="Huntemann M."/>
            <person name="Mavromatis K."/>
            <person name="Mikhailova N."/>
            <person name="Liolios K."/>
            <person name="Woyke T."/>
            <person name="Lynd L.R."/>
        </authorList>
    </citation>
    <scope>NUCLEOTIDE SEQUENCE [LARGE SCALE GENOMIC DNA]</scope>
    <source>
        <strain evidence="2">DSM 19732 / NBRC 101661 / EBR45</strain>
    </source>
</reference>
<gene>
    <name evidence="1" type="ordered locus">Clocl_0557</name>
</gene>
<dbReference type="Proteomes" id="UP000005435">
    <property type="component" value="Chromosome"/>
</dbReference>
<dbReference type="KEGG" id="ccl:Clocl_0557"/>
<dbReference type="EMBL" id="CP003065">
    <property type="protein sequence ID" value="AEV67268.1"/>
    <property type="molecule type" value="Genomic_DNA"/>
</dbReference>
<accession>G8LT64</accession>
<sequence length="96" mass="11206" precursor="true">MDGAYYCADMIPFGSGKLACSAIADELKRQLYILSEQYYNKGSFSEDDRIVYNEILQEISDVYEALTYDNYVYLSTNREIIVNYSNSIKKKYNIDY</sequence>
<reference evidence="2" key="1">
    <citation type="submission" date="2011-12" db="EMBL/GenBank/DDBJ databases">
        <title>Complete sequence of Clostridium clariflavum DSM 19732.</title>
        <authorList>
            <consortium name="US DOE Joint Genome Institute"/>
            <person name="Lucas S."/>
            <person name="Han J."/>
            <person name="Lapidus A."/>
            <person name="Cheng J.-F."/>
            <person name="Goodwin L."/>
            <person name="Pitluck S."/>
            <person name="Peters L."/>
            <person name="Teshima H."/>
            <person name="Detter J.C."/>
            <person name="Han C."/>
            <person name="Tapia R."/>
            <person name="Land M."/>
            <person name="Hauser L."/>
            <person name="Kyrpides N."/>
            <person name="Ivanova N."/>
            <person name="Pagani I."/>
            <person name="Kitzmiller T."/>
            <person name="Lynd L."/>
            <person name="Izquierdo J."/>
            <person name="Woyke T."/>
        </authorList>
    </citation>
    <scope>NUCLEOTIDE SEQUENCE [LARGE SCALE GENOMIC DNA]</scope>
    <source>
        <strain evidence="2">DSM 19732 / NBRC 101661 / EBR45</strain>
    </source>
</reference>
<keyword evidence="2" id="KW-1185">Reference proteome</keyword>
<proteinExistence type="predicted"/>